<dbReference type="Pfam" id="PF24689">
    <property type="entry name" value="TriTu"/>
    <property type="match status" value="1"/>
</dbReference>
<gene>
    <name evidence="1" type="ORF">EKL94_09640</name>
</gene>
<dbReference type="AlphaFoldDB" id="A0A3S0HEA4"/>
<reference evidence="1 2" key="1">
    <citation type="submission" date="2018-12" db="EMBL/GenBank/DDBJ databases">
        <authorList>
            <person name="Kartti S."/>
            <person name="Manni A."/>
            <person name="Chemao El Fihri M.W."/>
            <person name="Laamarti M."/>
            <person name="Temsamani L."/>
            <person name="El Jamali J.E."/>
            <person name="Ouadghiri M."/>
            <person name="Ibrahimi A."/>
            <person name="Filati-Maltouf A."/>
        </authorList>
    </citation>
    <scope>NUCLEOTIDE SEQUENCE [LARGE SCALE GENOMIC DNA]</scope>
    <source>
        <strain evidence="1 2">MDMC339</strain>
    </source>
</reference>
<comment type="caution">
    <text evidence="1">The sequence shown here is derived from an EMBL/GenBank/DDBJ whole genome shotgun (WGS) entry which is preliminary data.</text>
</comment>
<dbReference type="InterPro" id="IPR057062">
    <property type="entry name" value="TriTu"/>
</dbReference>
<protein>
    <submittedName>
        <fullName evidence="1">Uncharacterized protein</fullName>
    </submittedName>
</protein>
<sequence length="131" mass="14696">MDMQQRQMTRPVGLPILRSGIHRGRNPMPFDPPIHREWLNTFLAWAAPHGIATRCPPTANPAGRLDIDTAQVIARITYWSSGECDAEILDVESEQRIYQCSWTNLQPGHFDTAFAQWLALVHGPTGQSPPP</sequence>
<accession>A0A3S0HEA4</accession>
<dbReference type="EMBL" id="RXLZ01000023">
    <property type="protein sequence ID" value="RTQ89492.1"/>
    <property type="molecule type" value="Genomic_DNA"/>
</dbReference>
<dbReference type="RefSeq" id="WP_126928917.1">
    <property type="nucleotide sequence ID" value="NZ_RXLZ01000023.1"/>
</dbReference>
<proteinExistence type="predicted"/>
<evidence type="ECO:0000313" key="1">
    <source>
        <dbReference type="EMBL" id="RTQ89492.1"/>
    </source>
</evidence>
<organism evidence="1 2">
    <name type="scientific">Stenotrophomonas maltophilia</name>
    <name type="common">Pseudomonas maltophilia</name>
    <name type="synonym">Xanthomonas maltophilia</name>
    <dbReference type="NCBI Taxonomy" id="40324"/>
    <lineage>
        <taxon>Bacteria</taxon>
        <taxon>Pseudomonadati</taxon>
        <taxon>Pseudomonadota</taxon>
        <taxon>Gammaproteobacteria</taxon>
        <taxon>Lysobacterales</taxon>
        <taxon>Lysobacteraceae</taxon>
        <taxon>Stenotrophomonas</taxon>
        <taxon>Stenotrophomonas maltophilia group</taxon>
    </lineage>
</organism>
<evidence type="ECO:0000313" key="2">
    <source>
        <dbReference type="Proteomes" id="UP000271705"/>
    </source>
</evidence>
<dbReference type="Proteomes" id="UP000271705">
    <property type="component" value="Unassembled WGS sequence"/>
</dbReference>
<name>A0A3S0HEA4_STEMA</name>